<sequence>MLACPFDEEVHTRWRWTALVCRVQFGFCQAVG</sequence>
<dbReference type="AlphaFoldDB" id="B4FK64"/>
<reference evidence="1" key="1">
    <citation type="journal article" date="2009" name="PLoS Genet.">
        <title>Sequencing, mapping, and analysis of 27,455 maize full-length cDNAs.</title>
        <authorList>
            <person name="Soderlund C."/>
            <person name="Descour A."/>
            <person name="Kudrna D."/>
            <person name="Bomhoff M."/>
            <person name="Boyd L."/>
            <person name="Currie J."/>
            <person name="Angelova A."/>
            <person name="Collura K."/>
            <person name="Wissotski M."/>
            <person name="Ashley E."/>
            <person name="Morrow D."/>
            <person name="Fernandes J."/>
            <person name="Walbot V."/>
            <person name="Yu Y."/>
        </authorList>
    </citation>
    <scope>NUCLEOTIDE SEQUENCE</scope>
    <source>
        <strain evidence="1">B73</strain>
    </source>
</reference>
<dbReference type="EMBL" id="BT037502">
    <property type="protein sequence ID" value="ACF82507.1"/>
    <property type="molecule type" value="mRNA"/>
</dbReference>
<proteinExistence type="evidence at transcript level"/>
<name>B4FK64_MAIZE</name>
<evidence type="ECO:0000313" key="1">
    <source>
        <dbReference type="EMBL" id="ACF82507.1"/>
    </source>
</evidence>
<organism evidence="1">
    <name type="scientific">Zea mays</name>
    <name type="common">Maize</name>
    <dbReference type="NCBI Taxonomy" id="4577"/>
    <lineage>
        <taxon>Eukaryota</taxon>
        <taxon>Viridiplantae</taxon>
        <taxon>Streptophyta</taxon>
        <taxon>Embryophyta</taxon>
        <taxon>Tracheophyta</taxon>
        <taxon>Spermatophyta</taxon>
        <taxon>Magnoliopsida</taxon>
        <taxon>Liliopsida</taxon>
        <taxon>Poales</taxon>
        <taxon>Poaceae</taxon>
        <taxon>PACMAD clade</taxon>
        <taxon>Panicoideae</taxon>
        <taxon>Andropogonodae</taxon>
        <taxon>Andropogoneae</taxon>
        <taxon>Tripsacinae</taxon>
        <taxon>Zea</taxon>
    </lineage>
</organism>
<accession>B4FK64</accession>
<protein>
    <submittedName>
        <fullName evidence="1">Uncharacterized protein</fullName>
    </submittedName>
</protein>